<dbReference type="Gene3D" id="2.130.10.10">
    <property type="entry name" value="YVTN repeat-like/Quinoprotein amine dehydrogenase"/>
    <property type="match status" value="1"/>
</dbReference>
<evidence type="ECO:0000256" key="4">
    <source>
        <dbReference type="ARBA" id="ARBA00020824"/>
    </source>
</evidence>
<keyword evidence="7" id="KW-0256">Endoplasmic reticulum</keyword>
<keyword evidence="5 11" id="KW-0812">Transmembrane</keyword>
<feature type="domain" description="ER membrane protein complex subunit 1 C-terminal" evidence="13">
    <location>
        <begin position="710"/>
        <end position="935"/>
    </location>
</feature>
<evidence type="ECO:0000256" key="6">
    <source>
        <dbReference type="ARBA" id="ARBA00022729"/>
    </source>
</evidence>
<dbReference type="InterPro" id="IPR026895">
    <property type="entry name" value="EMC1"/>
</dbReference>
<comment type="subunit">
    <text evidence="3">Component of the ER membrane protein complex (EMC).</text>
</comment>
<evidence type="ECO:0000256" key="7">
    <source>
        <dbReference type="ARBA" id="ARBA00022824"/>
    </source>
</evidence>
<feature type="signal peptide" evidence="12">
    <location>
        <begin position="1"/>
        <end position="20"/>
    </location>
</feature>
<dbReference type="Pfam" id="PF25293">
    <property type="entry name" value="Beta-prop_EMC1_N"/>
    <property type="match status" value="1"/>
</dbReference>
<evidence type="ECO:0000256" key="8">
    <source>
        <dbReference type="ARBA" id="ARBA00022989"/>
    </source>
</evidence>
<keyword evidence="16" id="KW-1185">Reference proteome</keyword>
<evidence type="ECO:0000256" key="1">
    <source>
        <dbReference type="ARBA" id="ARBA00004115"/>
    </source>
</evidence>
<organism evidence="15 16">
    <name type="scientific">Clohesyomyces aquaticus</name>
    <dbReference type="NCBI Taxonomy" id="1231657"/>
    <lineage>
        <taxon>Eukaryota</taxon>
        <taxon>Fungi</taxon>
        <taxon>Dikarya</taxon>
        <taxon>Ascomycota</taxon>
        <taxon>Pezizomycotina</taxon>
        <taxon>Dothideomycetes</taxon>
        <taxon>Pleosporomycetidae</taxon>
        <taxon>Pleosporales</taxon>
        <taxon>Lindgomycetaceae</taxon>
        <taxon>Clohesyomyces</taxon>
    </lineage>
</organism>
<evidence type="ECO:0000313" key="16">
    <source>
        <dbReference type="Proteomes" id="UP000193144"/>
    </source>
</evidence>
<dbReference type="STRING" id="1231657.A0A1Y2A6M1"/>
<dbReference type="InterPro" id="IPR011678">
    <property type="entry name" value="EMC1_C"/>
</dbReference>
<feature type="chain" id="PRO_5012847376" description="ER membrane protein complex subunit 1" evidence="12">
    <location>
        <begin position="21"/>
        <end position="937"/>
    </location>
</feature>
<dbReference type="GO" id="GO:0034975">
    <property type="term" value="P:protein folding in endoplasmic reticulum"/>
    <property type="evidence" value="ECO:0007669"/>
    <property type="project" value="TreeGrafter"/>
</dbReference>
<evidence type="ECO:0000256" key="10">
    <source>
        <dbReference type="ARBA" id="ARBA00023180"/>
    </source>
</evidence>
<keyword evidence="9 11" id="KW-0472">Membrane</keyword>
<evidence type="ECO:0000313" key="15">
    <source>
        <dbReference type="EMBL" id="ORY18143.1"/>
    </source>
</evidence>
<dbReference type="AlphaFoldDB" id="A0A1Y2A6M1"/>
<accession>A0A1Y2A6M1</accession>
<feature type="domain" description="EMC1 first beta-propeller" evidence="14">
    <location>
        <begin position="20"/>
        <end position="425"/>
    </location>
</feature>
<evidence type="ECO:0000259" key="13">
    <source>
        <dbReference type="Pfam" id="PF07774"/>
    </source>
</evidence>
<proteinExistence type="inferred from homology"/>
<dbReference type="InterPro" id="IPR058545">
    <property type="entry name" value="Beta-prop_EMC1_1st"/>
</dbReference>
<dbReference type="OrthoDB" id="28092at2759"/>
<keyword evidence="8 11" id="KW-1133">Transmembrane helix</keyword>
<feature type="transmembrane region" description="Helical" evidence="11">
    <location>
        <begin position="906"/>
        <end position="926"/>
    </location>
</feature>
<dbReference type="Pfam" id="PF07774">
    <property type="entry name" value="EMC1_C"/>
    <property type="match status" value="1"/>
</dbReference>
<dbReference type="InterPro" id="IPR011047">
    <property type="entry name" value="Quinoprotein_ADH-like_sf"/>
</dbReference>
<protein>
    <recommendedName>
        <fullName evidence="4">ER membrane protein complex subunit 1</fullName>
    </recommendedName>
</protein>
<comment type="caution">
    <text evidence="15">The sequence shown here is derived from an EMBL/GenBank/DDBJ whole genome shotgun (WGS) entry which is preliminary data.</text>
</comment>
<dbReference type="PANTHER" id="PTHR21573:SF0">
    <property type="entry name" value="ER MEMBRANE PROTEIN COMPLEX SUBUNIT 1"/>
    <property type="match status" value="1"/>
</dbReference>
<dbReference type="EMBL" id="MCFA01000008">
    <property type="protein sequence ID" value="ORY18143.1"/>
    <property type="molecule type" value="Genomic_DNA"/>
</dbReference>
<evidence type="ECO:0000256" key="5">
    <source>
        <dbReference type="ARBA" id="ARBA00022692"/>
    </source>
</evidence>
<evidence type="ECO:0000256" key="9">
    <source>
        <dbReference type="ARBA" id="ARBA00023136"/>
    </source>
</evidence>
<comment type="subcellular location">
    <subcellularLocation>
        <location evidence="1">Endoplasmic reticulum membrane</location>
        <topology evidence="1">Single-pass type I membrane protein</topology>
    </subcellularLocation>
</comment>
<dbReference type="GO" id="GO:0072546">
    <property type="term" value="C:EMC complex"/>
    <property type="evidence" value="ECO:0007669"/>
    <property type="project" value="InterPro"/>
</dbReference>
<gene>
    <name evidence="15" type="ORF">BCR34DRAFT_621527</name>
</gene>
<keyword evidence="10" id="KW-0325">Glycoprotein</keyword>
<evidence type="ECO:0000256" key="11">
    <source>
        <dbReference type="SAM" id="Phobius"/>
    </source>
</evidence>
<keyword evidence="6 12" id="KW-0732">Signal</keyword>
<comment type="similarity">
    <text evidence="2">Belongs to the EMC1 family.</text>
</comment>
<evidence type="ECO:0000259" key="14">
    <source>
        <dbReference type="Pfam" id="PF25293"/>
    </source>
</evidence>
<dbReference type="Proteomes" id="UP000193144">
    <property type="component" value="Unassembled WGS sequence"/>
</dbReference>
<evidence type="ECO:0000256" key="12">
    <source>
        <dbReference type="SAM" id="SignalP"/>
    </source>
</evidence>
<sequence length="937" mass="101349">MRLHARALALAASLVLPCAAIFEDDAYHIDYHHALAGLPKRDTTFFQQPFPGSKASLIYTLSQKQILAAVNPKDGAIVWRQSLSGPPGTGMLRSGEEQDTVISAAGNSIAAWSAADGRLVWENTMGGATAEDLELLEQEDGMANADSKDAVVLLSGSSPEVQRLDGKTGRAKWTYTDSSGDTPFQLSTSPTTIFYISLHTPMLGGSKIKVTSLSPITGKKLDQYTLSSEGEVQSREHILFTGANTAAPLLAWTDKLNKVLKVNIIGTKGVSTFAPPSNEPVQEIVLHASNRVTSLPHFLVEWQTATGHSADVFHVDLKKATIAKAYSLPVLAGKGTFTTTSSDANVYFTRVTPDEISVVSSSSHGILGRWPVKAQSSLAAAHPVHGVSEVVVKSGSASAVRSAILYSNGQFALIRNGELAWERPEFLADAVSAAWAELPEEETLAHELEVEGHSNIISAYIHRVKRHIRDLEYFPAWLQSIPNRLLGNLFGNSQDDTIGDIQRDTFGFHKLVVVATSSGRMAGLDVGSKGKAVWNIDLDQVAPDVAFTRPSLKTAHGYIEVKDRGFEGTLFINSTTGALISSKDIEAHEPSLSEAQRLIAFDLVDGELKGFLGAELTLDPVWTFTPPNGEKIIGFTPRPIKDPVASIGKVLGDRRVLYKYINPNLVLVTAALESTRTASFYLLDSSSGQLLHAISHHDVDVTRPIPSTISENWFSYSLTIDSAADSTSRGYQLVVAELFESAIPDDRGPLGASENSSTLQPSSAMGDVAMPYVLSQTYHIVEEISHMTVTQTKQGITTRELLVTLPSSNAIVGIPRSIIDPRRPVGRDPTALEASEGLTKYTPFIFIDPKWHLNHKYEVMGIEGVITSESGLESTSLVFAFGLDVFGTRVAPSFAFDVLGKGFNKIQMLLTVVALFVGVLFVAPLVRRKQINALWTI</sequence>
<reference evidence="15 16" key="1">
    <citation type="submission" date="2016-07" db="EMBL/GenBank/DDBJ databases">
        <title>Pervasive Adenine N6-methylation of Active Genes in Fungi.</title>
        <authorList>
            <consortium name="DOE Joint Genome Institute"/>
            <person name="Mondo S.J."/>
            <person name="Dannebaum R.O."/>
            <person name="Kuo R.C."/>
            <person name="Labutti K."/>
            <person name="Haridas S."/>
            <person name="Kuo A."/>
            <person name="Salamov A."/>
            <person name="Ahrendt S.R."/>
            <person name="Lipzen A."/>
            <person name="Sullivan W."/>
            <person name="Andreopoulos W.B."/>
            <person name="Clum A."/>
            <person name="Lindquist E."/>
            <person name="Daum C."/>
            <person name="Ramamoorthy G.K."/>
            <person name="Gryganskyi A."/>
            <person name="Culley D."/>
            <person name="Magnuson J.K."/>
            <person name="James T.Y."/>
            <person name="O'Malley M.A."/>
            <person name="Stajich J.E."/>
            <person name="Spatafora J.W."/>
            <person name="Visel A."/>
            <person name="Grigoriev I.V."/>
        </authorList>
    </citation>
    <scope>NUCLEOTIDE SEQUENCE [LARGE SCALE GENOMIC DNA]</scope>
    <source>
        <strain evidence="15 16">CBS 115471</strain>
    </source>
</reference>
<dbReference type="PANTHER" id="PTHR21573">
    <property type="entry name" value="ER MEMBRANE PROTEIN COMPLEX SUBUNIT 1"/>
    <property type="match status" value="1"/>
</dbReference>
<dbReference type="SUPFAM" id="SSF50998">
    <property type="entry name" value="Quinoprotein alcohol dehydrogenase-like"/>
    <property type="match status" value="1"/>
</dbReference>
<name>A0A1Y2A6M1_9PLEO</name>
<evidence type="ECO:0000256" key="3">
    <source>
        <dbReference type="ARBA" id="ARBA00011276"/>
    </source>
</evidence>
<evidence type="ECO:0000256" key="2">
    <source>
        <dbReference type="ARBA" id="ARBA00007904"/>
    </source>
</evidence>
<dbReference type="InterPro" id="IPR015943">
    <property type="entry name" value="WD40/YVTN_repeat-like_dom_sf"/>
</dbReference>